<dbReference type="RefSeq" id="WP_002734859.1">
    <property type="nucleotide sequence ID" value="NZ_AHNP02000007.1"/>
</dbReference>
<protein>
    <submittedName>
        <fullName evidence="1">Pentapeptide repeat protein</fullName>
    </submittedName>
</protein>
<sequence length="129" mass="15031">MTHDISVQKLVQFIKRRERKFTNVSIEDFNFTLRDYDLEDVEFENCFVNFNLENCNLKNARFNFCNLKTISIQNCSMKNCYISSCHIESITITGRGMDQIVFGTNYAYGITLNPDQSALYVKSGILKNR</sequence>
<evidence type="ECO:0000313" key="1">
    <source>
        <dbReference type="EMBL" id="EPG57331.1"/>
    </source>
</evidence>
<accession>A0AAV3JB71</accession>
<organism evidence="1 2">
    <name type="scientific">Leptospira borgpetersenii serovar Javanica str. UI 09931</name>
    <dbReference type="NCBI Taxonomy" id="1049767"/>
    <lineage>
        <taxon>Bacteria</taxon>
        <taxon>Pseudomonadati</taxon>
        <taxon>Spirochaetota</taxon>
        <taxon>Spirochaetia</taxon>
        <taxon>Leptospirales</taxon>
        <taxon>Leptospiraceae</taxon>
        <taxon>Leptospira</taxon>
    </lineage>
</organism>
<proteinExistence type="predicted"/>
<reference evidence="1 2" key="1">
    <citation type="submission" date="2013-04" db="EMBL/GenBank/DDBJ databases">
        <authorList>
            <person name="Harkins D.M."/>
            <person name="Durkin A.S."/>
            <person name="Brinkac L.M."/>
            <person name="Haft D.H."/>
            <person name="Selengut J.D."/>
            <person name="Sanka R."/>
            <person name="DePew J."/>
            <person name="Purushe J."/>
            <person name="Chanthongthip A."/>
            <person name="Lattana O."/>
            <person name="Phetsouvanh R."/>
            <person name="Newton P.N."/>
            <person name="Vinetz J.M."/>
            <person name="Sutton G.G."/>
            <person name="Nierman W.C."/>
            <person name="Fouts D.E."/>
        </authorList>
    </citation>
    <scope>NUCLEOTIDE SEQUENCE [LARGE SCALE GENOMIC DNA]</scope>
    <source>
        <strain evidence="1 2">UI 09931</strain>
    </source>
</reference>
<dbReference type="Gene3D" id="2.160.20.80">
    <property type="entry name" value="E3 ubiquitin-protein ligase SopA"/>
    <property type="match status" value="1"/>
</dbReference>
<dbReference type="AlphaFoldDB" id="A0AAV3JB71"/>
<dbReference type="EMBL" id="AHNP02000007">
    <property type="protein sequence ID" value="EPG57331.1"/>
    <property type="molecule type" value="Genomic_DNA"/>
</dbReference>
<name>A0AAV3JB71_LEPBO</name>
<dbReference type="Proteomes" id="UP000014570">
    <property type="component" value="Unassembled WGS sequence"/>
</dbReference>
<evidence type="ECO:0000313" key="2">
    <source>
        <dbReference type="Proteomes" id="UP000014570"/>
    </source>
</evidence>
<dbReference type="GeneID" id="61175190"/>
<comment type="caution">
    <text evidence="1">The sequence shown here is derived from an EMBL/GenBank/DDBJ whole genome shotgun (WGS) entry which is preliminary data.</text>
</comment>
<gene>
    <name evidence="1" type="ORF">LEP1GSC103_2191</name>
</gene>
<dbReference type="SUPFAM" id="SSF141571">
    <property type="entry name" value="Pentapeptide repeat-like"/>
    <property type="match status" value="1"/>
</dbReference>